<evidence type="ECO:0000313" key="9">
    <source>
        <dbReference type="EMBL" id="MBO9151758.1"/>
    </source>
</evidence>
<gene>
    <name evidence="9" type="ORF">J7I43_06030</name>
</gene>
<evidence type="ECO:0000313" key="10">
    <source>
        <dbReference type="Proteomes" id="UP000679126"/>
    </source>
</evidence>
<dbReference type="SUPFAM" id="SSF51445">
    <property type="entry name" value="(Trans)glycosidases"/>
    <property type="match status" value="1"/>
</dbReference>
<dbReference type="InterPro" id="IPR016286">
    <property type="entry name" value="FUC_metazoa-typ"/>
</dbReference>
<keyword evidence="6" id="KW-0326">Glycosidase</keyword>
<dbReference type="RefSeq" id="WP_209144265.1">
    <property type="nucleotide sequence ID" value="NZ_JAGHKP010000001.1"/>
</dbReference>
<accession>A0ABS3YAR0</accession>
<dbReference type="Gene3D" id="3.20.20.80">
    <property type="entry name" value="Glycosidases"/>
    <property type="match status" value="1"/>
</dbReference>
<dbReference type="Pfam" id="PF01120">
    <property type="entry name" value="Alpha_L_fucos"/>
    <property type="match status" value="1"/>
</dbReference>
<feature type="chain" id="PRO_5046738675" description="alpha-L-fucosidase" evidence="7">
    <location>
        <begin position="21"/>
        <end position="475"/>
    </location>
</feature>
<sequence length="475" mass="54313">MIKLRTAALCAMLLATGSLAAQDAKKEFKLQYGAQRTGKRTDAAMERWRGNRFGQFIHWGLYAIPGGVWNGKTYNYAAEFLKSSAKIPGSTWDSLMYQFNPKKFSAKEWARMAKRMGAKYMTITTKHHEGFCLWPSRFTEFNISRTPYGKDILKELVDAYNAEGIDVNFYYSVLDWHHPDWRYDIKSPEDSVAFRRYLDFAFNQLKELATNYPTVKAFWFDGTWDNSVKKNGWWTYEVEQMLKQVSPGAIVNSRLRADDRGARHFDSNGQLMGDYESGYERRLPDPVTDLKVTKWDWEACMTVPENQWGYHKDWSISHVKSPLELLEMLVHTTSMGGNFLLNFGPAGDGSIRPEEQRIAAEIGSWMQNNGNVIYNSGYAGWEKQDWGYFTAPSRPNTLNMVVFNLPVSGLLKVKVPAGVKISTASTGGKKLRVEEIAKNQYLVHFERKWFAMPQVIVLETGGEGKKGAQYQDAKT</sequence>
<dbReference type="EMBL" id="JAGHKP010000001">
    <property type="protein sequence ID" value="MBO9151758.1"/>
    <property type="molecule type" value="Genomic_DNA"/>
</dbReference>
<evidence type="ECO:0000256" key="4">
    <source>
        <dbReference type="ARBA" id="ARBA00022729"/>
    </source>
</evidence>
<feature type="signal peptide" evidence="7">
    <location>
        <begin position="1"/>
        <end position="20"/>
    </location>
</feature>
<keyword evidence="4 7" id="KW-0732">Signal</keyword>
<evidence type="ECO:0000256" key="7">
    <source>
        <dbReference type="SAM" id="SignalP"/>
    </source>
</evidence>
<evidence type="ECO:0000256" key="3">
    <source>
        <dbReference type="ARBA" id="ARBA00012662"/>
    </source>
</evidence>
<keyword evidence="10" id="KW-1185">Reference proteome</keyword>
<dbReference type="InterPro" id="IPR017853">
    <property type="entry name" value="GH"/>
</dbReference>
<evidence type="ECO:0000256" key="6">
    <source>
        <dbReference type="ARBA" id="ARBA00023295"/>
    </source>
</evidence>
<dbReference type="PANTHER" id="PTHR10030:SF37">
    <property type="entry name" value="ALPHA-L-FUCOSIDASE-RELATED"/>
    <property type="match status" value="1"/>
</dbReference>
<dbReference type="InterPro" id="IPR000933">
    <property type="entry name" value="Glyco_hydro_29"/>
</dbReference>
<evidence type="ECO:0000256" key="1">
    <source>
        <dbReference type="ARBA" id="ARBA00004071"/>
    </source>
</evidence>
<feature type="domain" description="Glycoside hydrolase family 29 N-terminal" evidence="8">
    <location>
        <begin position="22"/>
        <end position="371"/>
    </location>
</feature>
<dbReference type="PIRSF" id="PIRSF001092">
    <property type="entry name" value="Alpha-L-fucosidase"/>
    <property type="match status" value="1"/>
</dbReference>
<evidence type="ECO:0000256" key="5">
    <source>
        <dbReference type="ARBA" id="ARBA00022801"/>
    </source>
</evidence>
<keyword evidence="5" id="KW-0378">Hydrolase</keyword>
<comment type="similarity">
    <text evidence="2">Belongs to the glycosyl hydrolase 29 family.</text>
</comment>
<comment type="function">
    <text evidence="1">Alpha-L-fucosidase is responsible for hydrolyzing the alpha-1,6-linked fucose joined to the reducing-end N-acetylglucosamine of the carbohydrate moieties of glycoproteins.</text>
</comment>
<dbReference type="Gene3D" id="2.60.40.1180">
    <property type="entry name" value="Golgi alpha-mannosidase II"/>
    <property type="match status" value="1"/>
</dbReference>
<organism evidence="9 10">
    <name type="scientific">Chitinophaga chungangae</name>
    <dbReference type="NCBI Taxonomy" id="2821488"/>
    <lineage>
        <taxon>Bacteria</taxon>
        <taxon>Pseudomonadati</taxon>
        <taxon>Bacteroidota</taxon>
        <taxon>Chitinophagia</taxon>
        <taxon>Chitinophagales</taxon>
        <taxon>Chitinophagaceae</taxon>
        <taxon>Chitinophaga</taxon>
    </lineage>
</organism>
<dbReference type="EC" id="3.2.1.51" evidence="3"/>
<dbReference type="Proteomes" id="UP000679126">
    <property type="component" value="Unassembled WGS sequence"/>
</dbReference>
<dbReference type="InterPro" id="IPR013780">
    <property type="entry name" value="Glyco_hydro_b"/>
</dbReference>
<protein>
    <recommendedName>
        <fullName evidence="3">alpha-L-fucosidase</fullName>
        <ecNumber evidence="3">3.2.1.51</ecNumber>
    </recommendedName>
</protein>
<dbReference type="SMART" id="SM00812">
    <property type="entry name" value="Alpha_L_fucos"/>
    <property type="match status" value="1"/>
</dbReference>
<proteinExistence type="inferred from homology"/>
<dbReference type="PRINTS" id="PR00741">
    <property type="entry name" value="GLHYDRLASE29"/>
</dbReference>
<comment type="caution">
    <text evidence="9">The sequence shown here is derived from an EMBL/GenBank/DDBJ whole genome shotgun (WGS) entry which is preliminary data.</text>
</comment>
<dbReference type="InterPro" id="IPR057739">
    <property type="entry name" value="Glyco_hydro_29_N"/>
</dbReference>
<name>A0ABS3YAR0_9BACT</name>
<dbReference type="PANTHER" id="PTHR10030">
    <property type="entry name" value="ALPHA-L-FUCOSIDASE"/>
    <property type="match status" value="1"/>
</dbReference>
<evidence type="ECO:0000256" key="2">
    <source>
        <dbReference type="ARBA" id="ARBA00007951"/>
    </source>
</evidence>
<reference evidence="10" key="1">
    <citation type="submission" date="2021-03" db="EMBL/GenBank/DDBJ databases">
        <title>Assistant Professor.</title>
        <authorList>
            <person name="Huq M.A."/>
        </authorList>
    </citation>
    <scope>NUCLEOTIDE SEQUENCE [LARGE SCALE GENOMIC DNA]</scope>
    <source>
        <strain evidence="10">MAH-28</strain>
    </source>
</reference>
<evidence type="ECO:0000259" key="8">
    <source>
        <dbReference type="Pfam" id="PF01120"/>
    </source>
</evidence>